<feature type="region of interest" description="Disordered" evidence="1">
    <location>
        <begin position="1"/>
        <end position="44"/>
    </location>
</feature>
<organism evidence="2 3">
    <name type="scientific">Brucella lupini</name>
    <dbReference type="NCBI Taxonomy" id="255457"/>
    <lineage>
        <taxon>Bacteria</taxon>
        <taxon>Pseudomonadati</taxon>
        <taxon>Pseudomonadota</taxon>
        <taxon>Alphaproteobacteria</taxon>
        <taxon>Hyphomicrobiales</taxon>
        <taxon>Brucellaceae</taxon>
        <taxon>Brucella/Ochrobactrum group</taxon>
        <taxon>Brucella</taxon>
    </lineage>
</organism>
<sequence length="106" mass="11666">MTQQTKGPATAPTVPSHGSIRSTGLKNMDTNSTEALQAASEHPEQRIRRLAKEISATLNDVDDYQVIIIYPSAAADYPIQICLEGEFAELLQAVVTLRKERRRSGQ</sequence>
<comment type="caution">
    <text evidence="2">The sequence shown here is derived from an EMBL/GenBank/DDBJ whole genome shotgun (WGS) entry which is preliminary data.</text>
</comment>
<dbReference type="EMBL" id="NNRN01000053">
    <property type="protein sequence ID" value="OYR26903.1"/>
    <property type="molecule type" value="Genomic_DNA"/>
</dbReference>
<dbReference type="AlphaFoldDB" id="A0A256GID7"/>
<proteinExistence type="predicted"/>
<protein>
    <submittedName>
        <fullName evidence="2">Uncharacterized protein</fullName>
    </submittedName>
</protein>
<evidence type="ECO:0000313" key="3">
    <source>
        <dbReference type="Proteomes" id="UP000216363"/>
    </source>
</evidence>
<dbReference type="Proteomes" id="UP000216363">
    <property type="component" value="Unassembled WGS sequence"/>
</dbReference>
<accession>A0A256GID7</accession>
<evidence type="ECO:0000256" key="1">
    <source>
        <dbReference type="SAM" id="MobiDB-lite"/>
    </source>
</evidence>
<name>A0A256GID7_9HYPH</name>
<gene>
    <name evidence="2" type="ORF">CES86_3255</name>
</gene>
<dbReference type="RefSeq" id="WP_094515032.1">
    <property type="nucleotide sequence ID" value="NZ_NNRN01000053.1"/>
</dbReference>
<reference evidence="2 3" key="1">
    <citation type="submission" date="2017-07" db="EMBL/GenBank/DDBJ databases">
        <title>Draft genome of Ochrobactrum lupini type strain LUP21.</title>
        <authorList>
            <person name="Krzyzanowska D.M."/>
            <person name="Jafra S."/>
        </authorList>
    </citation>
    <scope>NUCLEOTIDE SEQUENCE [LARGE SCALE GENOMIC DNA]</scope>
    <source>
        <strain evidence="2 3">LUP21</strain>
    </source>
</reference>
<feature type="compositionally biased region" description="Polar residues" evidence="1">
    <location>
        <begin position="19"/>
        <end position="35"/>
    </location>
</feature>
<evidence type="ECO:0000313" key="2">
    <source>
        <dbReference type="EMBL" id="OYR26903.1"/>
    </source>
</evidence>